<evidence type="ECO:0000313" key="2">
    <source>
        <dbReference type="Proteomes" id="UP001055072"/>
    </source>
</evidence>
<name>A0ACB8UKQ6_9APHY</name>
<evidence type="ECO:0000313" key="1">
    <source>
        <dbReference type="EMBL" id="KAI0094874.1"/>
    </source>
</evidence>
<sequence>MTSSSSPRIPPPMHPSLRCRNEPVSRFASQPSPSTTPCQPSRPTTFTVTSTSTPSTTAKGVHRATGEEEEALTELQLRQLYDEEEVDHFLKLFSDYIREVTVPQSQPCSGEASPICASSTVDLDAESGDENSTWVSQQEGKTANSPTIPTNLSPTQGLAEWIAYCIMPYLPPVAPPSPPLTIRSVRLLIHRVLVVIFHTYMPLLSRAMRLASWNDPKTSTKYCILYWFLWYHDLLITSLIARLLYSLVRRKYLPYPSLDELRQRRREQDRADDLTERLITRLAASPAEHVKDFWNTFKEYRSSKKSDSRSTSPVPEIIIGDVSTEKGVEDLSEDGMLISDHRLYSHIFDFVNKLADLHERIRNLFLWRRPQVSSVFAFLLLGMFFVSLLPVKYVFKFVTFVLGLAFWHVIPILVALPRRLPTPLASVPTDAEYAMDLISQRVAQGLPVQPKARKHGKYSFSTNGTRSRDLNGSKSFVETDGNDSDPDVDWQKWKGRLEDAKTWHGGLMASFKDGTWKDPDSWRQKTKFGSDGQTDKVETHTYPAQCKVPGLITLTDTHLFFAPLTSLLTTVTIDLKKLTGVKRSSLTKGLKVRWTNTQEDGKTAEQEERFLCVIGRDDLFARLVGSQSGRWLHP</sequence>
<reference evidence="1" key="1">
    <citation type="journal article" date="2021" name="Environ. Microbiol.">
        <title>Gene family expansions and transcriptome signatures uncover fungal adaptations to wood decay.</title>
        <authorList>
            <person name="Hage H."/>
            <person name="Miyauchi S."/>
            <person name="Viragh M."/>
            <person name="Drula E."/>
            <person name="Min B."/>
            <person name="Chaduli D."/>
            <person name="Navarro D."/>
            <person name="Favel A."/>
            <person name="Norest M."/>
            <person name="Lesage-Meessen L."/>
            <person name="Balint B."/>
            <person name="Merenyi Z."/>
            <person name="de Eugenio L."/>
            <person name="Morin E."/>
            <person name="Martinez A.T."/>
            <person name="Baldrian P."/>
            <person name="Stursova M."/>
            <person name="Martinez M.J."/>
            <person name="Novotny C."/>
            <person name="Magnuson J.K."/>
            <person name="Spatafora J.W."/>
            <person name="Maurice S."/>
            <person name="Pangilinan J."/>
            <person name="Andreopoulos W."/>
            <person name="LaButti K."/>
            <person name="Hundley H."/>
            <person name="Na H."/>
            <person name="Kuo A."/>
            <person name="Barry K."/>
            <person name="Lipzen A."/>
            <person name="Henrissat B."/>
            <person name="Riley R."/>
            <person name="Ahrendt S."/>
            <person name="Nagy L.G."/>
            <person name="Grigoriev I.V."/>
            <person name="Martin F."/>
            <person name="Rosso M.N."/>
        </authorList>
    </citation>
    <scope>NUCLEOTIDE SEQUENCE</scope>
    <source>
        <strain evidence="1">CBS 384.51</strain>
    </source>
</reference>
<keyword evidence="2" id="KW-1185">Reference proteome</keyword>
<dbReference type="Proteomes" id="UP001055072">
    <property type="component" value="Unassembled WGS sequence"/>
</dbReference>
<protein>
    <submittedName>
        <fullName evidence="1">Uncharacterized protein</fullName>
    </submittedName>
</protein>
<gene>
    <name evidence="1" type="ORF">BDY19DRAFT_915067</name>
</gene>
<organism evidence="1 2">
    <name type="scientific">Irpex rosettiformis</name>
    <dbReference type="NCBI Taxonomy" id="378272"/>
    <lineage>
        <taxon>Eukaryota</taxon>
        <taxon>Fungi</taxon>
        <taxon>Dikarya</taxon>
        <taxon>Basidiomycota</taxon>
        <taxon>Agaricomycotina</taxon>
        <taxon>Agaricomycetes</taxon>
        <taxon>Polyporales</taxon>
        <taxon>Irpicaceae</taxon>
        <taxon>Irpex</taxon>
    </lineage>
</organism>
<dbReference type="EMBL" id="MU274900">
    <property type="protein sequence ID" value="KAI0094874.1"/>
    <property type="molecule type" value="Genomic_DNA"/>
</dbReference>
<accession>A0ACB8UKQ6</accession>
<comment type="caution">
    <text evidence="1">The sequence shown here is derived from an EMBL/GenBank/DDBJ whole genome shotgun (WGS) entry which is preliminary data.</text>
</comment>
<proteinExistence type="predicted"/>